<dbReference type="Proteomes" id="UP000054217">
    <property type="component" value="Unassembled WGS sequence"/>
</dbReference>
<evidence type="ECO:0000256" key="1">
    <source>
        <dbReference type="SAM" id="MobiDB-lite"/>
    </source>
</evidence>
<keyword evidence="3" id="KW-1185">Reference proteome</keyword>
<dbReference type="InParanoid" id="A0A0C3PBR1"/>
<gene>
    <name evidence="2" type="ORF">M404DRAFT_9078</name>
</gene>
<name>A0A0C3PBR1_PISTI</name>
<dbReference type="STRING" id="870435.A0A0C3PBR1"/>
<dbReference type="AlphaFoldDB" id="A0A0C3PBR1"/>
<sequence length="479" mass="53027">MLDYYWQKSLPTPLHINYIRQILCKLEYADPEENMVKVTSTNLHLKITEDCAQSKPYMNFCPTLLRNIVHLDNVIKALICPSIGLKENDIPTHYCPSFEEFLVTEYLIGQHDPELSSKMDWDSYTKQIPACFVGEKYNWEVDSVPKEDFPKMWDEVVKWYSQELDPHWISQWARWDEGLGVNDEEEGTDAGGLGGDIDLDNMGDVDQDMEHGDDFNPEISGSKNHGGEGDNWGKGCNENEDSEGSNNVGQNEGGGEWDSNVPTPPNQASLAVTQKQQLSEGSDKEEGGQPNRPSPNPPAASPNGEAHWSLSLDLEMIESQVDFPLESFSQGASIVNEGLDPTPFPVAEGDDEMTTHGDTPHVADGPPLNQQSGRGPGGKQKGKGVETKKEFITRQFLQSQKSMGTPQTVLAHDFDMITMTVSPRKCTIARTLPQGMQEVSLTLGPSNITQPLALTNTQTQITLDSEEVAMFLKMIPGVV</sequence>
<organism evidence="2 3">
    <name type="scientific">Pisolithus tinctorius Marx 270</name>
    <dbReference type="NCBI Taxonomy" id="870435"/>
    <lineage>
        <taxon>Eukaryota</taxon>
        <taxon>Fungi</taxon>
        <taxon>Dikarya</taxon>
        <taxon>Basidiomycota</taxon>
        <taxon>Agaricomycotina</taxon>
        <taxon>Agaricomycetes</taxon>
        <taxon>Agaricomycetidae</taxon>
        <taxon>Boletales</taxon>
        <taxon>Sclerodermatineae</taxon>
        <taxon>Pisolithaceae</taxon>
        <taxon>Pisolithus</taxon>
    </lineage>
</organism>
<reference evidence="2 3" key="1">
    <citation type="submission" date="2014-04" db="EMBL/GenBank/DDBJ databases">
        <authorList>
            <consortium name="DOE Joint Genome Institute"/>
            <person name="Kuo A."/>
            <person name="Kohler A."/>
            <person name="Costa M.D."/>
            <person name="Nagy L.G."/>
            <person name="Floudas D."/>
            <person name="Copeland A."/>
            <person name="Barry K.W."/>
            <person name="Cichocki N."/>
            <person name="Veneault-Fourrey C."/>
            <person name="LaButti K."/>
            <person name="Lindquist E.A."/>
            <person name="Lipzen A."/>
            <person name="Lundell T."/>
            <person name="Morin E."/>
            <person name="Murat C."/>
            <person name="Sun H."/>
            <person name="Tunlid A."/>
            <person name="Henrissat B."/>
            <person name="Grigoriev I.V."/>
            <person name="Hibbett D.S."/>
            <person name="Martin F."/>
            <person name="Nordberg H.P."/>
            <person name="Cantor M.N."/>
            <person name="Hua S.X."/>
        </authorList>
    </citation>
    <scope>NUCLEOTIDE SEQUENCE [LARGE SCALE GENOMIC DNA]</scope>
    <source>
        <strain evidence="2 3">Marx 270</strain>
    </source>
</reference>
<dbReference type="EMBL" id="KN831967">
    <property type="protein sequence ID" value="KIO05401.1"/>
    <property type="molecule type" value="Genomic_DNA"/>
</dbReference>
<feature type="region of interest" description="Disordered" evidence="1">
    <location>
        <begin position="344"/>
        <end position="387"/>
    </location>
</feature>
<protein>
    <submittedName>
        <fullName evidence="2">Uncharacterized protein</fullName>
    </submittedName>
</protein>
<dbReference type="HOGENOM" id="CLU_026931_0_0_1"/>
<dbReference type="OrthoDB" id="2691131at2759"/>
<reference evidence="3" key="2">
    <citation type="submission" date="2015-01" db="EMBL/GenBank/DDBJ databases">
        <title>Evolutionary Origins and Diversification of the Mycorrhizal Mutualists.</title>
        <authorList>
            <consortium name="DOE Joint Genome Institute"/>
            <consortium name="Mycorrhizal Genomics Consortium"/>
            <person name="Kohler A."/>
            <person name="Kuo A."/>
            <person name="Nagy L.G."/>
            <person name="Floudas D."/>
            <person name="Copeland A."/>
            <person name="Barry K.W."/>
            <person name="Cichocki N."/>
            <person name="Veneault-Fourrey C."/>
            <person name="LaButti K."/>
            <person name="Lindquist E.A."/>
            <person name="Lipzen A."/>
            <person name="Lundell T."/>
            <person name="Morin E."/>
            <person name="Murat C."/>
            <person name="Riley R."/>
            <person name="Ohm R."/>
            <person name="Sun H."/>
            <person name="Tunlid A."/>
            <person name="Henrissat B."/>
            <person name="Grigoriev I.V."/>
            <person name="Hibbett D.S."/>
            <person name="Martin F."/>
        </authorList>
    </citation>
    <scope>NUCLEOTIDE SEQUENCE [LARGE SCALE GENOMIC DNA]</scope>
    <source>
        <strain evidence="3">Marx 270</strain>
    </source>
</reference>
<evidence type="ECO:0000313" key="3">
    <source>
        <dbReference type="Proteomes" id="UP000054217"/>
    </source>
</evidence>
<evidence type="ECO:0000313" key="2">
    <source>
        <dbReference type="EMBL" id="KIO05401.1"/>
    </source>
</evidence>
<accession>A0A0C3PBR1</accession>
<feature type="region of interest" description="Disordered" evidence="1">
    <location>
        <begin position="181"/>
        <end position="306"/>
    </location>
</feature>
<feature type="compositionally biased region" description="Polar residues" evidence="1">
    <location>
        <begin position="266"/>
        <end position="280"/>
    </location>
</feature>
<feature type="compositionally biased region" description="Acidic residues" evidence="1">
    <location>
        <begin position="197"/>
        <end position="207"/>
    </location>
</feature>
<proteinExistence type="predicted"/>